<dbReference type="Proteomes" id="UP000572754">
    <property type="component" value="Unassembled WGS sequence"/>
</dbReference>
<name>A0A8H5U818_FUSCI</name>
<evidence type="ECO:0000313" key="2">
    <source>
        <dbReference type="EMBL" id="KAF5685644.1"/>
    </source>
</evidence>
<dbReference type="EMBL" id="JAAQPE010000105">
    <property type="protein sequence ID" value="KAF5685644.1"/>
    <property type="molecule type" value="Genomic_DNA"/>
</dbReference>
<organism evidence="2 3">
    <name type="scientific">Fusarium circinatum</name>
    <name type="common">Pitch canker fungus</name>
    <name type="synonym">Gibberella circinata</name>
    <dbReference type="NCBI Taxonomy" id="48490"/>
    <lineage>
        <taxon>Eukaryota</taxon>
        <taxon>Fungi</taxon>
        <taxon>Dikarya</taxon>
        <taxon>Ascomycota</taxon>
        <taxon>Pezizomycotina</taxon>
        <taxon>Sordariomycetes</taxon>
        <taxon>Hypocreomycetidae</taxon>
        <taxon>Hypocreales</taxon>
        <taxon>Nectriaceae</taxon>
        <taxon>Fusarium</taxon>
        <taxon>Fusarium fujikuroi species complex</taxon>
    </lineage>
</organism>
<comment type="caution">
    <text evidence="2">The sequence shown here is derived from an EMBL/GenBank/DDBJ whole genome shotgun (WGS) entry which is preliminary data.</text>
</comment>
<reference evidence="3" key="1">
    <citation type="journal article" date="2020" name="BMC Genomics">
        <title>Correction to: Identification and distribution of gene clusters required for synthesis of sphingolipid metabolism inhibitors in diverse species of the filamentous fungus Fusarium.</title>
        <authorList>
            <person name="Kim H.S."/>
            <person name="Lohmar J.M."/>
            <person name="Busman M."/>
            <person name="Brown D.W."/>
            <person name="Naumann T.A."/>
            <person name="Divon H.H."/>
            <person name="Lysoe E."/>
            <person name="Uhlig S."/>
            <person name="Proctor R.H."/>
        </authorList>
    </citation>
    <scope>NUCLEOTIDE SEQUENCE [LARGE SCALE GENOMIC DNA]</scope>
    <source>
        <strain evidence="3">NRRL 25331</strain>
    </source>
</reference>
<reference evidence="2 3" key="2">
    <citation type="submission" date="2020-05" db="EMBL/GenBank/DDBJ databases">
        <title>Identification and distribution of gene clusters putatively required for synthesis of sphingolipid metabolism inhibitors in phylogenetically diverse species of the filamentous fungus Fusarium.</title>
        <authorList>
            <person name="Kim H.-S."/>
            <person name="Busman M."/>
            <person name="Brown D.W."/>
            <person name="Divon H."/>
            <person name="Uhlig S."/>
            <person name="Proctor R.H."/>
        </authorList>
    </citation>
    <scope>NUCLEOTIDE SEQUENCE [LARGE SCALE GENOMIC DNA]</scope>
    <source>
        <strain evidence="2 3">NRRL 25331</strain>
    </source>
</reference>
<evidence type="ECO:0000313" key="3">
    <source>
        <dbReference type="Proteomes" id="UP000572754"/>
    </source>
</evidence>
<proteinExistence type="predicted"/>
<protein>
    <submittedName>
        <fullName evidence="2">Uncharacterized protein</fullName>
    </submittedName>
</protein>
<keyword evidence="3" id="KW-1185">Reference proteome</keyword>
<accession>A0A8H5U818</accession>
<evidence type="ECO:0000256" key="1">
    <source>
        <dbReference type="SAM" id="MobiDB-lite"/>
    </source>
</evidence>
<sequence length="110" mass="12667">MIEEAEREFDKITQGKYAPKKAVSDNNTSSEDTDELQCRWEADGLHLNNDDIPSRQITPDEGISNELEEQYQQQLFDEEFINDCTDGEGCCDSDCEKVYRNASGKDRRHL</sequence>
<dbReference type="AlphaFoldDB" id="A0A8H5U818"/>
<feature type="region of interest" description="Disordered" evidence="1">
    <location>
        <begin position="1"/>
        <end position="35"/>
    </location>
</feature>
<gene>
    <name evidence="2" type="ORF">FCIRC_3341</name>
</gene>